<feature type="chain" id="PRO_5004166020" evidence="2">
    <location>
        <begin position="21"/>
        <end position="398"/>
    </location>
</feature>
<dbReference type="KEGG" id="rpe:RPE_0859"/>
<dbReference type="eggNOG" id="ENOG5034B87">
    <property type="taxonomic scope" value="Bacteria"/>
</dbReference>
<feature type="region of interest" description="Disordered" evidence="1">
    <location>
        <begin position="346"/>
        <end position="398"/>
    </location>
</feature>
<protein>
    <submittedName>
        <fullName evidence="3">Uncharacterized protein</fullName>
    </submittedName>
</protein>
<evidence type="ECO:0000313" key="3">
    <source>
        <dbReference type="EMBL" id="ABJ04815.1"/>
    </source>
</evidence>
<name>Q07TB9_RHOP5</name>
<keyword evidence="2" id="KW-0732">Signal</keyword>
<sequence length="398" mass="42132">MRALLFGLICLVPISATAFAQNKAAPKAAPAPAGEVRYFTSLDGLMAGNADVILKETRQGKTLTGATLDVCYPAEKGSDRKDRFVVDLAVNGATLTGSTQSIGDKLPVSVKLNRKQTGETFEFKGQVTVGQTTTELVSTDNSDLSEKEYLETQTSDDTIAVAPKDFTEVSPEAVAVRVKLFAVVDFLKSLKGQNLAVSFASLNPGCDALRAGHQVINIAVDPDHAAALVARAKSAPGIVAAGWTSGVVDMERTIRFAAPEWRSGDKVNRDKLATMVSDVLSRTLSAALTSSVWSDDTGKLTLTFKRPSAILPALGLTETIEITALAAPDRPGTTDKMMLYVSSPSITTADESGGAKLGLSDESEGEEEAEPESDNGSIAALAQEFKAQRWDAETSDWK</sequence>
<dbReference type="AlphaFoldDB" id="Q07TB9"/>
<reference evidence="3" key="1">
    <citation type="submission" date="2006-09" db="EMBL/GenBank/DDBJ databases">
        <title>Complete sequence of Rhodopseudomonas palustris BisA53.</title>
        <authorList>
            <consortium name="US DOE Joint Genome Institute"/>
            <person name="Copeland A."/>
            <person name="Lucas S."/>
            <person name="Lapidus A."/>
            <person name="Barry K."/>
            <person name="Detter J.C."/>
            <person name="Glavina del Rio T."/>
            <person name="Hammon N."/>
            <person name="Israni S."/>
            <person name="Dalin E."/>
            <person name="Tice H."/>
            <person name="Pitluck S."/>
            <person name="Chain P."/>
            <person name="Malfatti S."/>
            <person name="Shin M."/>
            <person name="Vergez L."/>
            <person name="Schmutz J."/>
            <person name="Larimer F."/>
            <person name="Land M."/>
            <person name="Hauser L."/>
            <person name="Pelletier D.A."/>
            <person name="Kyrpides N."/>
            <person name="Kim E."/>
            <person name="Harwood C.S."/>
            <person name="Oda Y."/>
            <person name="Richardson P."/>
        </authorList>
    </citation>
    <scope>NUCLEOTIDE SEQUENCE [LARGE SCALE GENOMIC DNA]</scope>
    <source>
        <strain evidence="3">BisA53</strain>
    </source>
</reference>
<dbReference type="EMBL" id="CP000463">
    <property type="protein sequence ID" value="ABJ04815.1"/>
    <property type="molecule type" value="Genomic_DNA"/>
</dbReference>
<dbReference type="STRING" id="316055.RPE_0859"/>
<evidence type="ECO:0000256" key="2">
    <source>
        <dbReference type="SAM" id="SignalP"/>
    </source>
</evidence>
<gene>
    <name evidence="3" type="ordered locus">RPE_0859</name>
</gene>
<dbReference type="HOGENOM" id="CLU_722928_0_0_5"/>
<feature type="compositionally biased region" description="Acidic residues" evidence="1">
    <location>
        <begin position="361"/>
        <end position="373"/>
    </location>
</feature>
<organism evidence="3">
    <name type="scientific">Rhodopseudomonas palustris (strain BisA53)</name>
    <dbReference type="NCBI Taxonomy" id="316055"/>
    <lineage>
        <taxon>Bacteria</taxon>
        <taxon>Pseudomonadati</taxon>
        <taxon>Pseudomonadota</taxon>
        <taxon>Alphaproteobacteria</taxon>
        <taxon>Hyphomicrobiales</taxon>
        <taxon>Nitrobacteraceae</taxon>
        <taxon>Rhodopseudomonas</taxon>
    </lineage>
</organism>
<evidence type="ECO:0000256" key="1">
    <source>
        <dbReference type="SAM" id="MobiDB-lite"/>
    </source>
</evidence>
<feature type="signal peptide" evidence="2">
    <location>
        <begin position="1"/>
        <end position="20"/>
    </location>
</feature>
<proteinExistence type="predicted"/>
<dbReference type="OrthoDB" id="8196130at2"/>
<feature type="compositionally biased region" description="Basic and acidic residues" evidence="1">
    <location>
        <begin position="386"/>
        <end position="398"/>
    </location>
</feature>
<accession>Q07TB9</accession>